<comment type="caution">
    <text evidence="1">The sequence shown here is derived from an EMBL/GenBank/DDBJ whole genome shotgun (WGS) entry which is preliminary data.</text>
</comment>
<accession>A0A0F9JZD0</accession>
<gene>
    <name evidence="1" type="ORF">LCGC14_1393600</name>
</gene>
<dbReference type="AlphaFoldDB" id="A0A0F9JZD0"/>
<protein>
    <submittedName>
        <fullName evidence="1">Uncharacterized protein</fullName>
    </submittedName>
</protein>
<organism evidence="1">
    <name type="scientific">marine sediment metagenome</name>
    <dbReference type="NCBI Taxonomy" id="412755"/>
    <lineage>
        <taxon>unclassified sequences</taxon>
        <taxon>metagenomes</taxon>
        <taxon>ecological metagenomes</taxon>
    </lineage>
</organism>
<name>A0A0F9JZD0_9ZZZZ</name>
<evidence type="ECO:0000313" key="1">
    <source>
        <dbReference type="EMBL" id="KKM75108.1"/>
    </source>
</evidence>
<dbReference type="EMBL" id="LAZR01009032">
    <property type="protein sequence ID" value="KKM75108.1"/>
    <property type="molecule type" value="Genomic_DNA"/>
</dbReference>
<reference evidence="1" key="1">
    <citation type="journal article" date="2015" name="Nature">
        <title>Complex archaea that bridge the gap between prokaryotes and eukaryotes.</title>
        <authorList>
            <person name="Spang A."/>
            <person name="Saw J.H."/>
            <person name="Jorgensen S.L."/>
            <person name="Zaremba-Niedzwiedzka K."/>
            <person name="Martijn J."/>
            <person name="Lind A.E."/>
            <person name="van Eijk R."/>
            <person name="Schleper C."/>
            <person name="Guy L."/>
            <person name="Ettema T.J."/>
        </authorList>
    </citation>
    <scope>NUCLEOTIDE SEQUENCE</scope>
</reference>
<proteinExistence type="predicted"/>
<sequence>MKKNKNVIEAIHERDLKEFLINLDLYTNFKKRLIKCIYCDDPVQSDNICVIHIKNGKLEFVCSNDSCYEKFIMHQMGEENV</sequence>